<dbReference type="GO" id="GO:0008270">
    <property type="term" value="F:zinc ion binding"/>
    <property type="evidence" value="ECO:0007669"/>
    <property type="project" value="UniProtKB-KW"/>
</dbReference>
<dbReference type="InterPro" id="IPR012337">
    <property type="entry name" value="RNaseH-like_sf"/>
</dbReference>
<evidence type="ECO:0000256" key="3">
    <source>
        <dbReference type="ARBA" id="ARBA00022771"/>
    </source>
</evidence>
<keyword evidence="3" id="KW-0863">Zinc-finger</keyword>
<dbReference type="InterPro" id="IPR008906">
    <property type="entry name" value="HATC_C_dom"/>
</dbReference>
<keyword evidence="2" id="KW-0479">Metal-binding</keyword>
<dbReference type="InterPro" id="IPR052035">
    <property type="entry name" value="ZnF_BED_domain_contain"/>
</dbReference>
<dbReference type="AlphaFoldDB" id="A0A9P9ZCF2"/>
<feature type="region of interest" description="Disordered" evidence="7">
    <location>
        <begin position="342"/>
        <end position="366"/>
    </location>
</feature>
<organism evidence="10 11">
    <name type="scientific">Rhynchospora breviuscula</name>
    <dbReference type="NCBI Taxonomy" id="2022672"/>
    <lineage>
        <taxon>Eukaryota</taxon>
        <taxon>Viridiplantae</taxon>
        <taxon>Streptophyta</taxon>
        <taxon>Embryophyta</taxon>
        <taxon>Tracheophyta</taxon>
        <taxon>Spermatophyta</taxon>
        <taxon>Magnoliopsida</taxon>
        <taxon>Liliopsida</taxon>
        <taxon>Poales</taxon>
        <taxon>Cyperaceae</taxon>
        <taxon>Cyperoideae</taxon>
        <taxon>Rhynchosporeae</taxon>
        <taxon>Rhynchospora</taxon>
    </lineage>
</organism>
<dbReference type="PANTHER" id="PTHR46481">
    <property type="entry name" value="ZINC FINGER BED DOMAIN-CONTAINING PROTEIN 4"/>
    <property type="match status" value="1"/>
</dbReference>
<dbReference type="Proteomes" id="UP001151287">
    <property type="component" value="Unassembled WGS sequence"/>
</dbReference>
<feature type="domain" description="HAT C-terminal dimerisation" evidence="8">
    <location>
        <begin position="384"/>
        <end position="468"/>
    </location>
</feature>
<feature type="compositionally biased region" description="Polar residues" evidence="7">
    <location>
        <begin position="342"/>
        <end position="357"/>
    </location>
</feature>
<dbReference type="GO" id="GO:0046983">
    <property type="term" value="F:protein dimerization activity"/>
    <property type="evidence" value="ECO:0007669"/>
    <property type="project" value="InterPro"/>
</dbReference>
<evidence type="ECO:0000313" key="10">
    <source>
        <dbReference type="EMBL" id="KAJ1685227.1"/>
    </source>
</evidence>
<dbReference type="GO" id="GO:0003677">
    <property type="term" value="F:DNA binding"/>
    <property type="evidence" value="ECO:0007669"/>
    <property type="project" value="UniProtKB-KW"/>
</dbReference>
<dbReference type="GO" id="GO:0005634">
    <property type="term" value="C:nucleus"/>
    <property type="evidence" value="ECO:0007669"/>
    <property type="project" value="UniProtKB-SubCell"/>
</dbReference>
<dbReference type="PANTHER" id="PTHR46481:SF10">
    <property type="entry name" value="ZINC FINGER BED DOMAIN-CONTAINING PROTEIN 39"/>
    <property type="match status" value="1"/>
</dbReference>
<gene>
    <name evidence="10" type="ORF">LUZ63_016617</name>
</gene>
<dbReference type="SUPFAM" id="SSF53098">
    <property type="entry name" value="Ribonuclease H-like"/>
    <property type="match status" value="1"/>
</dbReference>
<keyword evidence="4" id="KW-0862">Zinc</keyword>
<evidence type="ECO:0000256" key="1">
    <source>
        <dbReference type="ARBA" id="ARBA00004123"/>
    </source>
</evidence>
<evidence type="ECO:0000256" key="4">
    <source>
        <dbReference type="ARBA" id="ARBA00022833"/>
    </source>
</evidence>
<sequence length="492" mass="55224">MPGSLLAMGMNCMGPGLNFESREEIERIENDARDGDGTPTPNEPVADSAATTKKRKSRTVKNSIVWEHFDSSEKDEDGFFTATCQPKPSVWEFDQKRSRKNLANMIIGHEYPFNSATHHFLKVFATDLQPCFKMPSRTTLRAFSLVLDNASANDAAIKDLLSKNHFRKNLPCDGQIFHLRCGCHILNLIVQDGLSVMSGEIDAIRDTMKYIRHSQPRMEKFKLAASQVNAHDKKPAYDVQTRWNSTYIMLDLALQLKAAILSSAYPFVVQMGKDMFLKWNKYWEIGNGVLAIACALDPRCKLAVVEYYFKMMHPKEVQSFMTNLKSCFEDLFNEYLISNNKASQSQPGKSIDASSSGSKEETDTRAGLKNFLNDKKQADPILSELDQYLSEPLDSCNLDDDFDILSWWKLKTPKYPVLSRLARDILAVPISTVASESTFSTAGRTLSPTRSSLNDESIEALVCAQNWLRTAVIESGGELGDEDDDAIDEEGE</sequence>
<dbReference type="InterPro" id="IPR025525">
    <property type="entry name" value="hAT-like_transposase_RNase-H"/>
</dbReference>
<reference evidence="10" key="1">
    <citation type="journal article" date="2022" name="Cell">
        <title>Repeat-based holocentromeres influence genome architecture and karyotype evolution.</title>
        <authorList>
            <person name="Hofstatter P.G."/>
            <person name="Thangavel G."/>
            <person name="Lux T."/>
            <person name="Neumann P."/>
            <person name="Vondrak T."/>
            <person name="Novak P."/>
            <person name="Zhang M."/>
            <person name="Costa L."/>
            <person name="Castellani M."/>
            <person name="Scott A."/>
            <person name="Toegelov H."/>
            <person name="Fuchs J."/>
            <person name="Mata-Sucre Y."/>
            <person name="Dias Y."/>
            <person name="Vanzela A.L.L."/>
            <person name="Huettel B."/>
            <person name="Almeida C.C.S."/>
            <person name="Simkova H."/>
            <person name="Souza G."/>
            <person name="Pedrosa-Harand A."/>
            <person name="Macas J."/>
            <person name="Mayer K.F.X."/>
            <person name="Houben A."/>
            <person name="Marques A."/>
        </authorList>
    </citation>
    <scope>NUCLEOTIDE SEQUENCE</scope>
    <source>
        <strain evidence="10">RhyBre1mFocal</strain>
    </source>
</reference>
<proteinExistence type="predicted"/>
<evidence type="ECO:0000256" key="6">
    <source>
        <dbReference type="ARBA" id="ARBA00023242"/>
    </source>
</evidence>
<feature type="domain" description="hAT-like transposase RNase-H fold" evidence="9">
    <location>
        <begin position="250"/>
        <end position="335"/>
    </location>
</feature>
<dbReference type="Pfam" id="PF14372">
    <property type="entry name" value="hAT-like_RNase-H"/>
    <property type="match status" value="1"/>
</dbReference>
<evidence type="ECO:0008006" key="12">
    <source>
        <dbReference type="Google" id="ProtNLM"/>
    </source>
</evidence>
<keyword evidence="5" id="KW-0238">DNA-binding</keyword>
<evidence type="ECO:0000256" key="5">
    <source>
        <dbReference type="ARBA" id="ARBA00023125"/>
    </source>
</evidence>
<evidence type="ECO:0000256" key="7">
    <source>
        <dbReference type="SAM" id="MobiDB-lite"/>
    </source>
</evidence>
<keyword evidence="6" id="KW-0539">Nucleus</keyword>
<evidence type="ECO:0000259" key="9">
    <source>
        <dbReference type="Pfam" id="PF14372"/>
    </source>
</evidence>
<dbReference type="EMBL" id="JAMQYH010000005">
    <property type="protein sequence ID" value="KAJ1685227.1"/>
    <property type="molecule type" value="Genomic_DNA"/>
</dbReference>
<feature type="region of interest" description="Disordered" evidence="7">
    <location>
        <begin position="31"/>
        <end position="54"/>
    </location>
</feature>
<dbReference type="OrthoDB" id="1935496at2759"/>
<evidence type="ECO:0000256" key="2">
    <source>
        <dbReference type="ARBA" id="ARBA00022723"/>
    </source>
</evidence>
<protein>
    <recommendedName>
        <fullName evidence="12">Transposase</fullName>
    </recommendedName>
</protein>
<comment type="subcellular location">
    <subcellularLocation>
        <location evidence="1">Nucleus</location>
    </subcellularLocation>
</comment>
<dbReference type="Pfam" id="PF05699">
    <property type="entry name" value="Dimer_Tnp_hAT"/>
    <property type="match status" value="1"/>
</dbReference>
<keyword evidence="11" id="KW-1185">Reference proteome</keyword>
<evidence type="ECO:0000259" key="8">
    <source>
        <dbReference type="Pfam" id="PF05699"/>
    </source>
</evidence>
<accession>A0A9P9ZCF2</accession>
<comment type="caution">
    <text evidence="10">The sequence shown here is derived from an EMBL/GenBank/DDBJ whole genome shotgun (WGS) entry which is preliminary data.</text>
</comment>
<evidence type="ECO:0000313" key="11">
    <source>
        <dbReference type="Proteomes" id="UP001151287"/>
    </source>
</evidence>
<name>A0A9P9ZCF2_9POAL</name>